<accession>A0A0B6X7U2</accession>
<dbReference type="AlphaFoldDB" id="A0A0B6X7U2"/>
<dbReference type="RefSeq" id="WP_038223533.1">
    <property type="nucleotide sequence ID" value="NZ_CAWMEF010000001.1"/>
</dbReference>
<name>A0A0B6X7U2_XENBV</name>
<gene>
    <name evidence="1" type="ORF">XBW1_1869</name>
</gene>
<evidence type="ECO:0000313" key="2">
    <source>
        <dbReference type="Proteomes" id="UP000032930"/>
    </source>
</evidence>
<evidence type="ECO:0000313" key="1">
    <source>
        <dbReference type="EMBL" id="CDM89226.1"/>
    </source>
</evidence>
<sequence length="60" mass="6710">MATGSKNAKSQSVTVRVLHELIDGMEQTKEQSESTGQFISVAMRAEIKRRQRKTKASSEQ</sequence>
<dbReference type="KEGG" id="xbv:XBW1_1869"/>
<proteinExistence type="predicted"/>
<organism evidence="1 2">
    <name type="scientific">Xenorhabdus bovienii</name>
    <name type="common">Xenorhabdus nematophila subsp. bovienii</name>
    <dbReference type="NCBI Taxonomy" id="40576"/>
    <lineage>
        <taxon>Bacteria</taxon>
        <taxon>Pseudomonadati</taxon>
        <taxon>Pseudomonadota</taxon>
        <taxon>Gammaproteobacteria</taxon>
        <taxon>Enterobacterales</taxon>
        <taxon>Morganellaceae</taxon>
        <taxon>Xenorhabdus</taxon>
    </lineage>
</organism>
<dbReference type="EMBL" id="FO818637">
    <property type="protein sequence ID" value="CDM89226.1"/>
    <property type="molecule type" value="Genomic_DNA"/>
</dbReference>
<protein>
    <submittedName>
        <fullName evidence="1">Uncharacterized protein</fullName>
    </submittedName>
</protein>
<dbReference type="NCBIfam" id="NF041551">
    <property type="entry name" value="YlcI_YnfO_N"/>
    <property type="match status" value="1"/>
</dbReference>
<dbReference type="Proteomes" id="UP000032930">
    <property type="component" value="Chromosome"/>
</dbReference>
<reference evidence="1 2" key="1">
    <citation type="submission" date="2014-02" db="EMBL/GenBank/DDBJ databases">
        <authorList>
            <person name="Genoscope - CEA"/>
        </authorList>
    </citation>
    <scope>NUCLEOTIDE SEQUENCE [LARGE SCALE GENOMIC DNA]</scope>
    <source>
        <strain evidence="1 2">CS03</strain>
    </source>
</reference>